<dbReference type="InParanoid" id="A0A1X7UPB2"/>
<dbReference type="AlphaFoldDB" id="A0A1X7UPB2"/>
<organism evidence="1">
    <name type="scientific">Amphimedon queenslandica</name>
    <name type="common">Sponge</name>
    <dbReference type="NCBI Taxonomy" id="400682"/>
    <lineage>
        <taxon>Eukaryota</taxon>
        <taxon>Metazoa</taxon>
        <taxon>Porifera</taxon>
        <taxon>Demospongiae</taxon>
        <taxon>Heteroscleromorpha</taxon>
        <taxon>Haplosclerida</taxon>
        <taxon>Niphatidae</taxon>
        <taxon>Amphimedon</taxon>
    </lineage>
</organism>
<accession>A0A1X7UPB2</accession>
<reference evidence="1" key="1">
    <citation type="submission" date="2017-05" db="UniProtKB">
        <authorList>
            <consortium name="EnsemblMetazoa"/>
        </authorList>
    </citation>
    <scope>IDENTIFICATION</scope>
</reference>
<proteinExistence type="predicted"/>
<evidence type="ECO:0000313" key="1">
    <source>
        <dbReference type="EnsemblMetazoa" id="Aqu2.1.29247_001"/>
    </source>
</evidence>
<sequence>MDGIDPDIVAKFQKVGLTYGEISVILEEEYGQQRSLSERSVRRYCKKHGIEKRDDEEIDEVVEEAVQE</sequence>
<name>A0A1X7UPB2_AMPQE</name>
<protein>
    <submittedName>
        <fullName evidence="1">Uncharacterized protein</fullName>
    </submittedName>
</protein>
<dbReference type="EnsemblMetazoa" id="Aqu2.1.29247_001">
    <property type="protein sequence ID" value="Aqu2.1.29247_001"/>
    <property type="gene ID" value="Aqu2.1.29247"/>
</dbReference>